<dbReference type="InterPro" id="IPR051986">
    <property type="entry name" value="Innate_Immune_Apopt_Reg"/>
</dbReference>
<dbReference type="PANTHER" id="PTHR16295:SF19">
    <property type="entry name" value="TRAF-TYPE ZINC FINGER DOMAIN-CONTAINING PROTEIN 1"/>
    <property type="match status" value="1"/>
</dbReference>
<evidence type="ECO:0008006" key="3">
    <source>
        <dbReference type="Google" id="ProtNLM"/>
    </source>
</evidence>
<dbReference type="Gene3D" id="3.30.40.10">
    <property type="entry name" value="Zinc/RING finger domain, C3HC4 (zinc finger)"/>
    <property type="match status" value="1"/>
</dbReference>
<dbReference type="OMA" id="EMEIHMA"/>
<protein>
    <recommendedName>
        <fullName evidence="3">TRAF-type domain-containing protein</fullName>
    </recommendedName>
</protein>
<dbReference type="GO" id="GO:0005739">
    <property type="term" value="C:mitochondrion"/>
    <property type="evidence" value="ECO:0007669"/>
    <property type="project" value="TreeGrafter"/>
</dbReference>
<name>A0A3Q3XHB2_MOLML</name>
<dbReference type="STRING" id="94237.ENSMMOP00000022581"/>
<sequence>MAMADENTQFCGNCKHNIPEANFTTHEIHCRRNIALCDVCQEPVPRSDLEDHKQQEHTQIACKCGLKIEKHHIDAHQVLLTSFLCNYNSNIEPF</sequence>
<dbReference type="PANTHER" id="PTHR16295">
    <property type="entry name" value="TRAF-TYPE ZINC FINGER PROTEIN-RELATED"/>
    <property type="match status" value="1"/>
</dbReference>
<proteinExistence type="predicted"/>
<reference evidence="1" key="1">
    <citation type="submission" date="2025-08" db="UniProtKB">
        <authorList>
            <consortium name="Ensembl"/>
        </authorList>
    </citation>
    <scope>IDENTIFICATION</scope>
</reference>
<dbReference type="InterPro" id="IPR013083">
    <property type="entry name" value="Znf_RING/FYVE/PHD"/>
</dbReference>
<accession>A0A3Q3XHB2</accession>
<dbReference type="Proteomes" id="UP000261620">
    <property type="component" value="Unplaced"/>
</dbReference>
<dbReference type="AlphaFoldDB" id="A0A3Q3XHB2"/>
<dbReference type="GO" id="GO:0045824">
    <property type="term" value="P:negative regulation of innate immune response"/>
    <property type="evidence" value="ECO:0007669"/>
    <property type="project" value="TreeGrafter"/>
</dbReference>
<keyword evidence="2" id="KW-1185">Reference proteome</keyword>
<organism evidence="1 2">
    <name type="scientific">Mola mola</name>
    <name type="common">Ocean sunfish</name>
    <name type="synonym">Tetraodon mola</name>
    <dbReference type="NCBI Taxonomy" id="94237"/>
    <lineage>
        <taxon>Eukaryota</taxon>
        <taxon>Metazoa</taxon>
        <taxon>Chordata</taxon>
        <taxon>Craniata</taxon>
        <taxon>Vertebrata</taxon>
        <taxon>Euteleostomi</taxon>
        <taxon>Actinopterygii</taxon>
        <taxon>Neopterygii</taxon>
        <taxon>Teleostei</taxon>
        <taxon>Neoteleostei</taxon>
        <taxon>Acanthomorphata</taxon>
        <taxon>Eupercaria</taxon>
        <taxon>Tetraodontiformes</taxon>
        <taxon>Molidae</taxon>
        <taxon>Mola</taxon>
    </lineage>
</organism>
<evidence type="ECO:0000313" key="2">
    <source>
        <dbReference type="Proteomes" id="UP000261620"/>
    </source>
</evidence>
<evidence type="ECO:0000313" key="1">
    <source>
        <dbReference type="Ensembl" id="ENSMMOP00000022581.1"/>
    </source>
</evidence>
<reference evidence="1" key="2">
    <citation type="submission" date="2025-09" db="UniProtKB">
        <authorList>
            <consortium name="Ensembl"/>
        </authorList>
    </citation>
    <scope>IDENTIFICATION</scope>
</reference>
<dbReference type="Ensembl" id="ENSMMOT00000022952.1">
    <property type="protein sequence ID" value="ENSMMOP00000022581.1"/>
    <property type="gene ID" value="ENSMMOG00000017170.1"/>
</dbReference>